<dbReference type="EMBL" id="QVIG01000001">
    <property type="protein sequence ID" value="RGD57520.1"/>
    <property type="molecule type" value="Genomic_DNA"/>
</dbReference>
<dbReference type="Proteomes" id="UP000263377">
    <property type="component" value="Unassembled WGS sequence"/>
</dbReference>
<evidence type="ECO:0000256" key="1">
    <source>
        <dbReference type="SAM" id="SignalP"/>
    </source>
</evidence>
<protein>
    <recommendedName>
        <fullName evidence="4">Secreted protein</fullName>
    </recommendedName>
</protein>
<feature type="signal peptide" evidence="1">
    <location>
        <begin position="1"/>
        <end position="29"/>
    </location>
</feature>
<evidence type="ECO:0008006" key="4">
    <source>
        <dbReference type="Google" id="ProtNLM"/>
    </source>
</evidence>
<dbReference type="AlphaFoldDB" id="A0A372ZQ36"/>
<keyword evidence="1" id="KW-0732">Signal</keyword>
<sequence>MKTIRALVTAAVTLVAAAGISVATAPSAAADVDQGDCSLYQSVYSNPQYARGSCAYAPTNQRWRVVAFCSTLEDHKYAVVTPWAWGQGYTHHHGEGVPVVNSQQATCNPGDALLDATIETG</sequence>
<dbReference type="PROSITE" id="PS51318">
    <property type="entry name" value="TAT"/>
    <property type="match status" value="1"/>
</dbReference>
<name>A0A372ZQ36_9ACTN</name>
<dbReference type="InterPro" id="IPR006311">
    <property type="entry name" value="TAT_signal"/>
</dbReference>
<feature type="chain" id="PRO_5016738010" description="Secreted protein" evidence="1">
    <location>
        <begin position="30"/>
        <end position="121"/>
    </location>
</feature>
<evidence type="ECO:0000313" key="3">
    <source>
        <dbReference type="Proteomes" id="UP000263377"/>
    </source>
</evidence>
<comment type="caution">
    <text evidence="2">The sequence shown here is derived from an EMBL/GenBank/DDBJ whole genome shotgun (WGS) entry which is preliminary data.</text>
</comment>
<evidence type="ECO:0000313" key="2">
    <source>
        <dbReference type="EMBL" id="RGD57520.1"/>
    </source>
</evidence>
<gene>
    <name evidence="2" type="ORF">DR950_06670</name>
</gene>
<proteinExistence type="predicted"/>
<reference evidence="2 3" key="1">
    <citation type="submission" date="2018-08" db="EMBL/GenBank/DDBJ databases">
        <title>Diversity &amp; Physiological Properties of Lignin-Decomposing Actinobacteria from Soil.</title>
        <authorList>
            <person name="Roh S.G."/>
            <person name="Kim S.B."/>
        </authorList>
    </citation>
    <scope>NUCLEOTIDE SEQUENCE [LARGE SCALE GENOMIC DNA]</scope>
    <source>
        <strain evidence="2 3">MMS17-GH009</strain>
    </source>
</reference>
<organism evidence="2 3">
    <name type="scientific">Kitasatospora xanthocidica</name>
    <dbReference type="NCBI Taxonomy" id="83382"/>
    <lineage>
        <taxon>Bacteria</taxon>
        <taxon>Bacillati</taxon>
        <taxon>Actinomycetota</taxon>
        <taxon>Actinomycetes</taxon>
        <taxon>Kitasatosporales</taxon>
        <taxon>Streptomycetaceae</taxon>
        <taxon>Kitasatospora</taxon>
    </lineage>
</organism>
<dbReference type="RefSeq" id="WP_049650463.1">
    <property type="nucleotide sequence ID" value="NZ_QVIG01000001.1"/>
</dbReference>
<keyword evidence="3" id="KW-1185">Reference proteome</keyword>
<accession>A0A372ZQ36</accession>